<evidence type="ECO:0000313" key="8">
    <source>
        <dbReference type="Proteomes" id="UP000289738"/>
    </source>
</evidence>
<proteinExistence type="inferred from homology"/>
<sequence>MSMSMSMSSSSSYPTRACSPSSSVSVSPNCTSSWMILPKNPLSLPQPSCALSLPTPTRRPLTGLVRCEVAVQLSSQQDEEAEESSKVSKVGARVRVKSPLKVYHVPKVPELDLDGMEASLLNIKTTEDIVGLAVPAQKAPLSCSDMKGIGGSSPKGASELLRYEGMALFSLLNSILILENCKGCNASGNLINFPYSLE</sequence>
<keyword evidence="1" id="KW-0560">Oxidoreductase</keyword>
<protein>
    <recommendedName>
        <fullName evidence="6">Ferredoxin thioredoxin reductase alpha chain domain-containing protein</fullName>
    </recommendedName>
</protein>
<dbReference type="Proteomes" id="UP000289738">
    <property type="component" value="Chromosome B05"/>
</dbReference>
<evidence type="ECO:0000256" key="2">
    <source>
        <dbReference type="ARBA" id="ARBA00026011"/>
    </source>
</evidence>
<dbReference type="PANTHER" id="PTHR46937:SF4">
    <property type="entry name" value="FERREDOXIN-THIOREDOXIN REDUCTASE SUBUNIT A1, CHLOROPLASTIC"/>
    <property type="match status" value="1"/>
</dbReference>
<dbReference type="GO" id="GO:0015979">
    <property type="term" value="P:photosynthesis"/>
    <property type="evidence" value="ECO:0007669"/>
    <property type="project" value="InterPro"/>
</dbReference>
<dbReference type="PANTHER" id="PTHR46937">
    <property type="entry name" value="FERREDOXIN-THIOREDOXIN REDUCTASE, VARIABLE CHAIN"/>
    <property type="match status" value="1"/>
</dbReference>
<dbReference type="InterPro" id="IPR004207">
    <property type="entry name" value="Fd_thioredoxin_Rdtase_alpha"/>
</dbReference>
<evidence type="ECO:0000313" key="7">
    <source>
        <dbReference type="EMBL" id="RYR06768.1"/>
    </source>
</evidence>
<evidence type="ECO:0000256" key="5">
    <source>
        <dbReference type="SAM" id="MobiDB-lite"/>
    </source>
</evidence>
<dbReference type="AlphaFoldDB" id="A0A444YXW6"/>
<name>A0A444YXW6_ARAHY</name>
<comment type="subunit">
    <text evidence="2">Heterodimer of subunit A (variable subunit) and subunit B (catalytic subunit). Heterodimeric FTR forms a complex with ferredoxin and thioredoxin.</text>
</comment>
<comment type="similarity">
    <text evidence="4">Belongs to the ferredoxin thioredoxin reductase alpha subunit family.</text>
</comment>
<dbReference type="Gene3D" id="2.30.30.50">
    <property type="match status" value="1"/>
</dbReference>
<evidence type="ECO:0000259" key="6">
    <source>
        <dbReference type="Pfam" id="PF02941"/>
    </source>
</evidence>
<comment type="caution">
    <text evidence="7">The sequence shown here is derived from an EMBL/GenBank/DDBJ whole genome shotgun (WGS) entry which is preliminary data.</text>
</comment>
<keyword evidence="8" id="KW-1185">Reference proteome</keyword>
<evidence type="ECO:0000256" key="4">
    <source>
        <dbReference type="ARBA" id="ARBA00034490"/>
    </source>
</evidence>
<dbReference type="InterPro" id="IPR044166">
    <property type="entry name" value="FTRV"/>
</dbReference>
<evidence type="ECO:0000256" key="3">
    <source>
        <dbReference type="ARBA" id="ARBA00034474"/>
    </source>
</evidence>
<dbReference type="Pfam" id="PF02941">
    <property type="entry name" value="FeThRed_A"/>
    <property type="match status" value="1"/>
</dbReference>
<comment type="function">
    <text evidence="3">Variable subunit of the ferredoxin-thioredoxin reductase (FTR), which catalyzes the two-electron reduction of thioredoxins by the electrons provided by reduced ferredoxin.</text>
</comment>
<evidence type="ECO:0000256" key="1">
    <source>
        <dbReference type="ARBA" id="ARBA00023002"/>
    </source>
</evidence>
<dbReference type="SUPFAM" id="SSF50090">
    <property type="entry name" value="Electron transport accessory proteins"/>
    <property type="match status" value="1"/>
</dbReference>
<organism evidence="7 8">
    <name type="scientific">Arachis hypogaea</name>
    <name type="common">Peanut</name>
    <dbReference type="NCBI Taxonomy" id="3818"/>
    <lineage>
        <taxon>Eukaryota</taxon>
        <taxon>Viridiplantae</taxon>
        <taxon>Streptophyta</taxon>
        <taxon>Embryophyta</taxon>
        <taxon>Tracheophyta</taxon>
        <taxon>Spermatophyta</taxon>
        <taxon>Magnoliopsida</taxon>
        <taxon>eudicotyledons</taxon>
        <taxon>Gunneridae</taxon>
        <taxon>Pentapetalae</taxon>
        <taxon>rosids</taxon>
        <taxon>fabids</taxon>
        <taxon>Fabales</taxon>
        <taxon>Fabaceae</taxon>
        <taxon>Papilionoideae</taxon>
        <taxon>50 kb inversion clade</taxon>
        <taxon>dalbergioids sensu lato</taxon>
        <taxon>Dalbergieae</taxon>
        <taxon>Pterocarpus clade</taxon>
        <taxon>Arachis</taxon>
    </lineage>
</organism>
<feature type="region of interest" description="Disordered" evidence="5">
    <location>
        <begin position="1"/>
        <end position="22"/>
    </location>
</feature>
<gene>
    <name evidence="7" type="ORF">Ahy_B05g074080</name>
</gene>
<reference evidence="7 8" key="1">
    <citation type="submission" date="2019-01" db="EMBL/GenBank/DDBJ databases">
        <title>Sequencing of cultivated peanut Arachis hypogaea provides insights into genome evolution and oil improvement.</title>
        <authorList>
            <person name="Chen X."/>
        </authorList>
    </citation>
    <scope>NUCLEOTIDE SEQUENCE [LARGE SCALE GENOMIC DNA]</scope>
    <source>
        <strain evidence="8">cv. Fuhuasheng</strain>
        <tissue evidence="7">Leaves</tissue>
    </source>
</reference>
<feature type="domain" description="Ferredoxin thioredoxin reductase alpha chain" evidence="6">
    <location>
        <begin position="90"/>
        <end position="123"/>
    </location>
</feature>
<accession>A0A444YXW6</accession>
<dbReference type="InterPro" id="IPR008990">
    <property type="entry name" value="Elect_transpt_acc-like_dom_sf"/>
</dbReference>
<dbReference type="GO" id="GO:0016491">
    <property type="term" value="F:oxidoreductase activity"/>
    <property type="evidence" value="ECO:0007669"/>
    <property type="project" value="UniProtKB-KW"/>
</dbReference>
<dbReference type="EMBL" id="SDMP01000015">
    <property type="protein sequence ID" value="RYR06768.1"/>
    <property type="molecule type" value="Genomic_DNA"/>
</dbReference>
<dbReference type="STRING" id="3818.A0A444YXW6"/>